<reference evidence="2 3" key="1">
    <citation type="journal article" date="2016" name="Nat. Commun.">
        <title>Thousands of microbial genomes shed light on interconnected biogeochemical processes in an aquifer system.</title>
        <authorList>
            <person name="Anantharaman K."/>
            <person name="Brown C.T."/>
            <person name="Hug L.A."/>
            <person name="Sharon I."/>
            <person name="Castelle C.J."/>
            <person name="Probst A.J."/>
            <person name="Thomas B.C."/>
            <person name="Singh A."/>
            <person name="Wilkins M.J."/>
            <person name="Karaoz U."/>
            <person name="Brodie E.L."/>
            <person name="Williams K.H."/>
            <person name="Hubbard S.S."/>
            <person name="Banfield J.F."/>
        </authorList>
    </citation>
    <scope>NUCLEOTIDE SEQUENCE [LARGE SCALE GENOMIC DNA]</scope>
</reference>
<feature type="chain" id="PRO_5009521410" evidence="1">
    <location>
        <begin position="25"/>
        <end position="482"/>
    </location>
</feature>
<dbReference type="Proteomes" id="UP000177579">
    <property type="component" value="Unassembled WGS sequence"/>
</dbReference>
<organism evidence="2 3">
    <name type="scientific">Candidatus Falkowbacteria bacterium RIFOXYD2_FULL_34_120</name>
    <dbReference type="NCBI Taxonomy" id="1798007"/>
    <lineage>
        <taxon>Bacteria</taxon>
        <taxon>Candidatus Falkowiibacteriota</taxon>
    </lineage>
</organism>
<keyword evidence="1" id="KW-0732">Signal</keyword>
<proteinExistence type="predicted"/>
<accession>A0A1F5TRA9</accession>
<evidence type="ECO:0000313" key="2">
    <source>
        <dbReference type="EMBL" id="OGF41081.1"/>
    </source>
</evidence>
<comment type="caution">
    <text evidence="2">The sequence shown here is derived from an EMBL/GenBank/DDBJ whole genome shotgun (WGS) entry which is preliminary data.</text>
</comment>
<dbReference type="EMBL" id="MFGO01000014">
    <property type="protein sequence ID" value="OGF41081.1"/>
    <property type="molecule type" value="Genomic_DNA"/>
</dbReference>
<name>A0A1F5TRA9_9BACT</name>
<dbReference type="AlphaFoldDB" id="A0A1F5TRA9"/>
<evidence type="ECO:0000256" key="1">
    <source>
        <dbReference type="SAM" id="SignalP"/>
    </source>
</evidence>
<sequence length="482" mass="54401">MKKNKLLLTGFLLTFLFSANFVQAANFNPNYIISDAEILDSTSMSLDDVQNFLTTKGGYIKNFKTLNARDELKTAAEIIYDAAVNNYDCSDFDDNGRDFTTAQMKLKCNPIHINPKFLLTLLQKEQSLVEEKSPTQKQLDWATGYGCFDGQACIERYRGFGKQVNSASLQFYSYVTEPQQYTYKAGNTYTISNTDNPPSIVTPSNNATAALYNYTPHVYYGNYNFYNLWIKYFTRKYPNNSLLQVRGEVGVWLIKDGKKRPFLTRGALTSRFNPDKIIQVDKSVLDNYTIGAPIRFPQYSLIRSPKGDIYLLVDDQKRKVSNMEAFRVIGFNPEEVMSASWEDVNSYGNGSEITAESKYPTGALLQNNKTGGVYWVSSGEKAPLIDAIFLKTKFKNKPITQVNPEVLDKYTTTNPIVFEDGELLKSNTSPAVYIIDGNKKRPIVSGEAFEALGYKWGNVITVSPKVLATYNLGNPLKNEFEE</sequence>
<protein>
    <submittedName>
        <fullName evidence="2">Uncharacterized protein</fullName>
    </submittedName>
</protein>
<gene>
    <name evidence="2" type="ORF">A2531_03290</name>
</gene>
<evidence type="ECO:0000313" key="3">
    <source>
        <dbReference type="Proteomes" id="UP000177579"/>
    </source>
</evidence>
<feature type="signal peptide" evidence="1">
    <location>
        <begin position="1"/>
        <end position="24"/>
    </location>
</feature>